<dbReference type="PANTHER" id="PTHR43793">
    <property type="entry name" value="FAD SYNTHASE"/>
    <property type="match status" value="1"/>
</dbReference>
<evidence type="ECO:0000256" key="1">
    <source>
        <dbReference type="ARBA" id="ARBA00022679"/>
    </source>
</evidence>
<dbReference type="NCBIfam" id="TIGR00125">
    <property type="entry name" value="cyt_tran_rel"/>
    <property type="match status" value="1"/>
</dbReference>
<dbReference type="PANTHER" id="PTHR43793:SF1">
    <property type="entry name" value="FAD SYNTHASE"/>
    <property type="match status" value="1"/>
</dbReference>
<proteinExistence type="predicted"/>
<organism evidence="4">
    <name type="scientific">marine metagenome</name>
    <dbReference type="NCBI Taxonomy" id="408172"/>
    <lineage>
        <taxon>unclassified sequences</taxon>
        <taxon>metagenomes</taxon>
        <taxon>ecological metagenomes</taxon>
    </lineage>
</organism>
<evidence type="ECO:0000313" key="4">
    <source>
        <dbReference type="EMBL" id="SVC28796.1"/>
    </source>
</evidence>
<dbReference type="InterPro" id="IPR014729">
    <property type="entry name" value="Rossmann-like_a/b/a_fold"/>
</dbReference>
<gene>
    <name evidence="4" type="ORF">METZ01_LOCUS281650</name>
</gene>
<dbReference type="InterPro" id="IPR050385">
    <property type="entry name" value="Archaeal_FAD_synthase"/>
</dbReference>
<dbReference type="Gene3D" id="3.40.50.620">
    <property type="entry name" value="HUPs"/>
    <property type="match status" value="1"/>
</dbReference>
<dbReference type="InterPro" id="IPR004821">
    <property type="entry name" value="Cyt_trans-like"/>
</dbReference>
<evidence type="ECO:0000256" key="2">
    <source>
        <dbReference type="ARBA" id="ARBA00022695"/>
    </source>
</evidence>
<dbReference type="SUPFAM" id="SSF52374">
    <property type="entry name" value="Nucleotidylyl transferase"/>
    <property type="match status" value="1"/>
</dbReference>
<feature type="domain" description="Cytidyltransferase-like" evidence="3">
    <location>
        <begin position="7"/>
        <end position="91"/>
    </location>
</feature>
<keyword evidence="1" id="KW-0808">Transferase</keyword>
<protein>
    <recommendedName>
        <fullName evidence="3">Cytidyltransferase-like domain-containing protein</fullName>
    </recommendedName>
</protein>
<accession>A0A382KWK0</accession>
<evidence type="ECO:0000259" key="3">
    <source>
        <dbReference type="Pfam" id="PF01467"/>
    </source>
</evidence>
<dbReference type="GO" id="GO:0016779">
    <property type="term" value="F:nucleotidyltransferase activity"/>
    <property type="evidence" value="ECO:0007669"/>
    <property type="project" value="UniProtKB-KW"/>
</dbReference>
<name>A0A382KWK0_9ZZZZ</name>
<reference evidence="4" key="1">
    <citation type="submission" date="2018-05" db="EMBL/GenBank/DDBJ databases">
        <authorList>
            <person name="Lanie J.A."/>
            <person name="Ng W.-L."/>
            <person name="Kazmierczak K.M."/>
            <person name="Andrzejewski T.M."/>
            <person name="Davidsen T.M."/>
            <person name="Wayne K.J."/>
            <person name="Tettelin H."/>
            <person name="Glass J.I."/>
            <person name="Rusch D."/>
            <person name="Podicherti R."/>
            <person name="Tsui H.-C.T."/>
            <person name="Winkler M.E."/>
        </authorList>
    </citation>
    <scope>NUCLEOTIDE SEQUENCE</scope>
</reference>
<keyword evidence="2" id="KW-0548">Nucleotidyltransferase</keyword>
<dbReference type="AlphaFoldDB" id="A0A382KWK0"/>
<dbReference type="EMBL" id="UINC01083262">
    <property type="protein sequence ID" value="SVC28796.1"/>
    <property type="molecule type" value="Genomic_DNA"/>
</dbReference>
<dbReference type="Pfam" id="PF01467">
    <property type="entry name" value="CTP_transf_like"/>
    <property type="match status" value="1"/>
</dbReference>
<sequence>MTKIAIVSGGFDPVHVGHVELINEASAVVSHDGGGVIVILNTDEFLTRKKGKPFMPFFERQIILENLKNVDLVIKPTDKDDTVRETLKSLAKLADNEYKLYFCQGGDRKHDEKNPANTPEHDVCKEVGIEPIYGLGDKIQSSSWLIKNSSKNN</sequence>